<dbReference type="Proteomes" id="UP000178776">
    <property type="component" value="Chromosome"/>
</dbReference>
<dbReference type="AlphaFoldDB" id="A0A1D9LC23"/>
<accession>A0A1D9LC23</accession>
<protein>
    <submittedName>
        <fullName evidence="1">Uncharacterized protein</fullName>
    </submittedName>
</protein>
<gene>
    <name evidence="1" type="ORF">BKX93_01665</name>
</gene>
<sequence>MEAFRIRIKDGRTIAGIAYNHSRIDILPGEYEAHFAEITVRIGGAERKELALTVMDVHPDPTAPDKSLTIMSSEFPHDLDGFPNTSRTSSIEVLERL</sequence>
<name>A0A1D9LC23_9NEIS</name>
<proteinExistence type="predicted"/>
<dbReference type="KEGG" id="cvc:BKX93_01665"/>
<dbReference type="GeneID" id="68839927"/>
<evidence type="ECO:0000313" key="1">
    <source>
        <dbReference type="EMBL" id="AOZ48827.1"/>
    </source>
</evidence>
<evidence type="ECO:0000313" key="2">
    <source>
        <dbReference type="Proteomes" id="UP000178776"/>
    </source>
</evidence>
<dbReference type="RefSeq" id="WP_070978358.1">
    <property type="nucleotide sequence ID" value="NZ_CP017707.1"/>
</dbReference>
<organism evidence="1 2">
    <name type="scientific">Chromobacterium vaccinii</name>
    <dbReference type="NCBI Taxonomy" id="1108595"/>
    <lineage>
        <taxon>Bacteria</taxon>
        <taxon>Pseudomonadati</taxon>
        <taxon>Pseudomonadota</taxon>
        <taxon>Betaproteobacteria</taxon>
        <taxon>Neisseriales</taxon>
        <taxon>Chromobacteriaceae</taxon>
        <taxon>Chromobacterium</taxon>
    </lineage>
</organism>
<dbReference type="EMBL" id="CP017707">
    <property type="protein sequence ID" value="AOZ48827.1"/>
    <property type="molecule type" value="Genomic_DNA"/>
</dbReference>
<reference evidence="1 2" key="1">
    <citation type="submission" date="2016-10" db="EMBL/GenBank/DDBJ databases">
        <title>Chromobacterium muskegensis sp. nov., an insecticidal bacterium isolated from Sphagnum bogs.</title>
        <authorList>
            <person name="Sparks M.E."/>
            <person name="Blackburn M.B."/>
            <person name="Gundersen-Rindal D.E."/>
            <person name="Mitchell A."/>
            <person name="Farrar R."/>
            <person name="Kuhar D."/>
        </authorList>
    </citation>
    <scope>NUCLEOTIDE SEQUENCE [LARGE SCALE GENOMIC DNA]</scope>
    <source>
        <strain evidence="1 2">21-1</strain>
    </source>
</reference>